<feature type="region of interest" description="Disordered" evidence="3">
    <location>
        <begin position="133"/>
        <end position="166"/>
    </location>
</feature>
<dbReference type="InterPro" id="IPR039177">
    <property type="entry name" value="SMG9"/>
</dbReference>
<evidence type="ECO:0000256" key="2">
    <source>
        <dbReference type="ARBA" id="ARBA00023161"/>
    </source>
</evidence>
<keyword evidence="2" id="KW-0866">Nonsense-mediated mRNA decay</keyword>
<dbReference type="GO" id="GO:0000184">
    <property type="term" value="P:nuclear-transcribed mRNA catabolic process, nonsense-mediated decay"/>
    <property type="evidence" value="ECO:0007669"/>
    <property type="project" value="UniProtKB-KW"/>
</dbReference>
<proteinExistence type="inferred from homology"/>
<evidence type="ECO:0008006" key="6">
    <source>
        <dbReference type="Google" id="ProtNLM"/>
    </source>
</evidence>
<feature type="compositionally biased region" description="Basic residues" evidence="3">
    <location>
        <begin position="346"/>
        <end position="358"/>
    </location>
</feature>
<comment type="similarity">
    <text evidence="1">Belongs to the SMG9 family.</text>
</comment>
<accession>A0AAD5TAV2</accession>
<feature type="region of interest" description="Disordered" evidence="3">
    <location>
        <begin position="425"/>
        <end position="471"/>
    </location>
</feature>
<dbReference type="PANTHER" id="PTHR14270">
    <property type="entry name" value="NONSENSE-MEDIATED MRNA DECAY FACTOR SMG9"/>
    <property type="match status" value="1"/>
</dbReference>
<evidence type="ECO:0000313" key="4">
    <source>
        <dbReference type="EMBL" id="KAJ3138810.1"/>
    </source>
</evidence>
<dbReference type="AlphaFoldDB" id="A0AAD5TAV2"/>
<evidence type="ECO:0000256" key="1">
    <source>
        <dbReference type="ARBA" id="ARBA00007712"/>
    </source>
</evidence>
<feature type="compositionally biased region" description="Basic and acidic residues" evidence="3">
    <location>
        <begin position="33"/>
        <end position="47"/>
    </location>
</feature>
<reference evidence="4" key="1">
    <citation type="submission" date="2020-05" db="EMBL/GenBank/DDBJ databases">
        <title>Phylogenomic resolution of chytrid fungi.</title>
        <authorList>
            <person name="Stajich J.E."/>
            <person name="Amses K."/>
            <person name="Simmons R."/>
            <person name="Seto K."/>
            <person name="Myers J."/>
            <person name="Bonds A."/>
            <person name="Quandt C.A."/>
            <person name="Barry K."/>
            <person name="Liu P."/>
            <person name="Grigoriev I."/>
            <person name="Longcore J.E."/>
            <person name="James T.Y."/>
        </authorList>
    </citation>
    <scope>NUCLEOTIDE SEQUENCE</scope>
    <source>
        <strain evidence="4">JEL0513</strain>
    </source>
</reference>
<dbReference type="EMBL" id="JADGJH010000085">
    <property type="protein sequence ID" value="KAJ3138810.1"/>
    <property type="molecule type" value="Genomic_DNA"/>
</dbReference>
<evidence type="ECO:0000313" key="5">
    <source>
        <dbReference type="Proteomes" id="UP001211907"/>
    </source>
</evidence>
<feature type="compositionally biased region" description="Basic and acidic residues" evidence="3">
    <location>
        <begin position="77"/>
        <end position="92"/>
    </location>
</feature>
<dbReference type="Gene3D" id="3.40.50.300">
    <property type="entry name" value="P-loop containing nucleotide triphosphate hydrolases"/>
    <property type="match status" value="1"/>
</dbReference>
<organism evidence="4 5">
    <name type="scientific">Physocladia obscura</name>
    <dbReference type="NCBI Taxonomy" id="109957"/>
    <lineage>
        <taxon>Eukaryota</taxon>
        <taxon>Fungi</taxon>
        <taxon>Fungi incertae sedis</taxon>
        <taxon>Chytridiomycota</taxon>
        <taxon>Chytridiomycota incertae sedis</taxon>
        <taxon>Chytridiomycetes</taxon>
        <taxon>Chytridiales</taxon>
        <taxon>Chytriomycetaceae</taxon>
        <taxon>Physocladia</taxon>
    </lineage>
</organism>
<sequence length="690" mass="75393">MDDDYARVKAGALTRTLFDPAAVVAGSKQPKKVVREREREREKEQQRDSAGFSKRGGHNYNSNISGSNSNSNNNNIKARDRDRDRDRARTEKTLSLLQHPQQQQPIRIEQRAPTAPPAIAVTAAAAATITTPTAIFKPLKQRPKPGGETPGGEKEPATRAAATKPGERETFKLIADAGARGLSASAALADALSDFPGCFIVGVVGRKGVGKSSVLNLFGAGGFNSKPPFTTAAATRGIDLHTTRDGLVLLDMQPIAFAKSNNTNPKRAQSHSQPTLDDYKLSEKLTLFMFSVCHVILVVSSGSTLRDDEMWAFLRKVEAIKYRADGGKGPVHDLSLHDNAEYSPSGKRRRNRRARRKPLIVSTTATTMATASAKDSDGSDDEDGNENNADDDDDEVTVENLAIDKDSESNDDLRSQDEYKPILRNRNAGGLMPGNSGGAPSIHNSSNKVQTSINKSIPRQTQEQQQPLPSDPDIFFPSLIFVHNRAKPSDFAANNYASSQTVLTRAFRNSRLKISSPEILNLGTAFPHRYKPPTSTITASTATNTTKYNGYDDWPNLWILPSFPTIPSIMKDLPYSQLAPSVTSETAEAAASNNSASLLDRITDPTNLRALFRDSDGLPARYAVLCEMLRDAVFEIPRYPIELPPPVGTVYRSNERGSSNVTGVVASRKWFQVSEREWYKSAIGIWNALE</sequence>
<feature type="compositionally biased region" description="Low complexity" evidence="3">
    <location>
        <begin position="59"/>
        <end position="75"/>
    </location>
</feature>
<feature type="compositionally biased region" description="Polar residues" evidence="3">
    <location>
        <begin position="442"/>
        <end position="468"/>
    </location>
</feature>
<dbReference type="Proteomes" id="UP001211907">
    <property type="component" value="Unassembled WGS sequence"/>
</dbReference>
<protein>
    <recommendedName>
        <fullName evidence="6">G domain-containing protein</fullName>
    </recommendedName>
</protein>
<dbReference type="PANTHER" id="PTHR14270:SF0">
    <property type="entry name" value="NONSENSE-MEDIATED MRNA DECAY FACTOR SMG9"/>
    <property type="match status" value="1"/>
</dbReference>
<evidence type="ECO:0000256" key="3">
    <source>
        <dbReference type="SAM" id="MobiDB-lite"/>
    </source>
</evidence>
<feature type="compositionally biased region" description="Basic and acidic residues" evidence="3">
    <location>
        <begin position="328"/>
        <end position="340"/>
    </location>
</feature>
<feature type="compositionally biased region" description="Acidic residues" evidence="3">
    <location>
        <begin position="378"/>
        <end position="396"/>
    </location>
</feature>
<comment type="caution">
    <text evidence="4">The sequence shown here is derived from an EMBL/GenBank/DDBJ whole genome shotgun (WGS) entry which is preliminary data.</text>
</comment>
<dbReference type="SUPFAM" id="SSF52540">
    <property type="entry name" value="P-loop containing nucleoside triphosphate hydrolases"/>
    <property type="match status" value="1"/>
</dbReference>
<gene>
    <name evidence="4" type="ORF">HK100_012206</name>
</gene>
<name>A0AAD5TAV2_9FUNG</name>
<feature type="compositionally biased region" description="Low complexity" evidence="3">
    <location>
        <begin position="362"/>
        <end position="373"/>
    </location>
</feature>
<feature type="region of interest" description="Disordered" evidence="3">
    <location>
        <begin position="328"/>
        <end position="396"/>
    </location>
</feature>
<keyword evidence="5" id="KW-1185">Reference proteome</keyword>
<feature type="region of interest" description="Disordered" evidence="3">
    <location>
        <begin position="18"/>
        <end position="106"/>
    </location>
</feature>
<dbReference type="InterPro" id="IPR027417">
    <property type="entry name" value="P-loop_NTPase"/>
</dbReference>